<evidence type="ECO:0000256" key="1">
    <source>
        <dbReference type="ARBA" id="ARBA00023015"/>
    </source>
</evidence>
<dbReference type="Gene3D" id="1.10.10.10">
    <property type="entry name" value="Winged helix-like DNA-binding domain superfamily/Winged helix DNA-binding domain"/>
    <property type="match status" value="1"/>
</dbReference>
<dbReference type="PANTHER" id="PTHR33204">
    <property type="entry name" value="TRANSCRIPTIONAL REGULATOR, MARR FAMILY"/>
    <property type="match status" value="1"/>
</dbReference>
<feature type="domain" description="HTH hxlR-type" evidence="4">
    <location>
        <begin position="16"/>
        <end position="113"/>
    </location>
</feature>
<dbReference type="Proteomes" id="UP000238220">
    <property type="component" value="Unassembled WGS sequence"/>
</dbReference>
<dbReference type="InterPro" id="IPR002577">
    <property type="entry name" value="HTH_HxlR"/>
</dbReference>
<dbReference type="InterPro" id="IPR036388">
    <property type="entry name" value="WH-like_DNA-bd_sf"/>
</dbReference>
<sequence>MVKLRRSRVEPPPEVCPLGECMSLISGAWSPHVIWYLRDGPRRFGELRADIKGVSAKVLTARLRQLERDGVVIRREVASSPPTVEYALSELGAELRPAIAAIVDVGHRLKRRN</sequence>
<keyword evidence="1" id="KW-0805">Transcription regulation</keyword>
<keyword evidence="6" id="KW-1185">Reference proteome</keyword>
<dbReference type="InterPro" id="IPR036390">
    <property type="entry name" value="WH_DNA-bd_sf"/>
</dbReference>
<evidence type="ECO:0000313" key="5">
    <source>
        <dbReference type="EMBL" id="PPE73565.1"/>
    </source>
</evidence>
<evidence type="ECO:0000256" key="2">
    <source>
        <dbReference type="ARBA" id="ARBA00023125"/>
    </source>
</evidence>
<comment type="caution">
    <text evidence="5">The sequence shown here is derived from an EMBL/GenBank/DDBJ whole genome shotgun (WGS) entry which is preliminary data.</text>
</comment>
<gene>
    <name evidence="5" type="ORF">C3942_12230</name>
</gene>
<dbReference type="EMBL" id="PSNW01000006">
    <property type="protein sequence ID" value="PPE73565.1"/>
    <property type="molecule type" value="Genomic_DNA"/>
</dbReference>
<accession>A0A2S5TF10</accession>
<dbReference type="AlphaFoldDB" id="A0A2S5TF10"/>
<dbReference type="Pfam" id="PF01638">
    <property type="entry name" value="HxlR"/>
    <property type="match status" value="1"/>
</dbReference>
<dbReference type="RefSeq" id="WP_104230627.1">
    <property type="nucleotide sequence ID" value="NZ_PSNW01000006.1"/>
</dbReference>
<evidence type="ECO:0000259" key="4">
    <source>
        <dbReference type="PROSITE" id="PS51118"/>
    </source>
</evidence>
<protein>
    <submittedName>
        <fullName evidence="5">Transcriptional regulator</fullName>
    </submittedName>
</protein>
<keyword evidence="2" id="KW-0238">DNA-binding</keyword>
<proteinExistence type="predicted"/>
<evidence type="ECO:0000313" key="6">
    <source>
        <dbReference type="Proteomes" id="UP000238220"/>
    </source>
</evidence>
<keyword evidence="3" id="KW-0804">Transcription</keyword>
<organism evidence="5 6">
    <name type="scientific">Solimonas fluminis</name>
    <dbReference type="NCBI Taxonomy" id="2086571"/>
    <lineage>
        <taxon>Bacteria</taxon>
        <taxon>Pseudomonadati</taxon>
        <taxon>Pseudomonadota</taxon>
        <taxon>Gammaproteobacteria</taxon>
        <taxon>Nevskiales</taxon>
        <taxon>Nevskiaceae</taxon>
        <taxon>Solimonas</taxon>
    </lineage>
</organism>
<name>A0A2S5TF10_9GAMM</name>
<dbReference type="PROSITE" id="PS51118">
    <property type="entry name" value="HTH_HXLR"/>
    <property type="match status" value="1"/>
</dbReference>
<reference evidence="5 6" key="1">
    <citation type="submission" date="2018-02" db="EMBL/GenBank/DDBJ databases">
        <title>Genome sequencing of Solimonas sp. HR-BB.</title>
        <authorList>
            <person name="Lee Y."/>
            <person name="Jeon C.O."/>
        </authorList>
    </citation>
    <scope>NUCLEOTIDE SEQUENCE [LARGE SCALE GENOMIC DNA]</scope>
    <source>
        <strain evidence="5 6">HR-BB</strain>
    </source>
</reference>
<evidence type="ECO:0000256" key="3">
    <source>
        <dbReference type="ARBA" id="ARBA00023163"/>
    </source>
</evidence>
<dbReference type="PANTHER" id="PTHR33204:SF18">
    <property type="entry name" value="TRANSCRIPTIONAL REGULATORY PROTEIN"/>
    <property type="match status" value="1"/>
</dbReference>
<dbReference type="OrthoDB" id="9807069at2"/>
<dbReference type="GO" id="GO:0003677">
    <property type="term" value="F:DNA binding"/>
    <property type="evidence" value="ECO:0007669"/>
    <property type="project" value="UniProtKB-KW"/>
</dbReference>
<dbReference type="SUPFAM" id="SSF46785">
    <property type="entry name" value="Winged helix' DNA-binding domain"/>
    <property type="match status" value="1"/>
</dbReference>